<dbReference type="SUPFAM" id="SSF56176">
    <property type="entry name" value="FAD-binding/transporter-associated domain-like"/>
    <property type="match status" value="1"/>
</dbReference>
<keyword evidence="6" id="KW-0175">Coiled coil</keyword>
<evidence type="ECO:0000256" key="3">
    <source>
        <dbReference type="ARBA" id="ARBA00022840"/>
    </source>
</evidence>
<dbReference type="InterPro" id="IPR005170">
    <property type="entry name" value="Transptr-assoc_dom"/>
</dbReference>
<evidence type="ECO:0000256" key="5">
    <source>
        <dbReference type="PROSITE-ProRule" id="PRU00703"/>
    </source>
</evidence>
<dbReference type="Pfam" id="PF03471">
    <property type="entry name" value="CorC_HlyC"/>
    <property type="match status" value="1"/>
</dbReference>
<dbReference type="CDD" id="cd04590">
    <property type="entry name" value="CBS_pair_CorC_HlyC_assoc"/>
    <property type="match status" value="1"/>
</dbReference>
<dbReference type="EMBL" id="DSID01000565">
    <property type="protein sequence ID" value="HEX71067.1"/>
    <property type="molecule type" value="Genomic_DNA"/>
</dbReference>
<dbReference type="SMART" id="SM00116">
    <property type="entry name" value="CBS"/>
    <property type="match status" value="2"/>
</dbReference>
<dbReference type="Pfam" id="PF00005">
    <property type="entry name" value="ABC_tran"/>
    <property type="match status" value="1"/>
</dbReference>
<dbReference type="Gene3D" id="3.30.465.10">
    <property type="match status" value="1"/>
</dbReference>
<keyword evidence="2" id="KW-0547">Nucleotide-binding</keyword>
<dbReference type="SMART" id="SM01091">
    <property type="entry name" value="CorC_HlyC"/>
    <property type="match status" value="1"/>
</dbReference>
<evidence type="ECO:0000259" key="7">
    <source>
        <dbReference type="PROSITE" id="PS50893"/>
    </source>
</evidence>
<dbReference type="InterPro" id="IPR000644">
    <property type="entry name" value="CBS_dom"/>
</dbReference>
<comment type="caution">
    <text evidence="9">The sequence shown here is derived from an EMBL/GenBank/DDBJ whole genome shotgun (WGS) entry which is preliminary data.</text>
</comment>
<accession>A0A7C2W7M6</accession>
<sequence>MPTTILSVENLSKRFGAEKIFSGVTFQIRERDRIGLVGVNGAGKSTLLRILAGLEQPDSGTLIAQHGLRLGYLAQEAAIDPGRTVLDAALEAMEDLRQLGQELERLAAAIADASGETLERLLAEYEQKSLRFEAAGGYDLEHRATQVLAGLGFEEVEFSRPAGQLSGGQRTRLALARALLADPDLLLLDEPTNHLDLRALTWLETFLRTWRGSFVVVSHDRYFLDQVTERTLELSFGHLEDYPGNYSRYLELRHERLARRLAEYEAQQEFIRKEEEFIRRYRAGQRAREARGRATRLARLERIERPREHETLRLQLTTGLRSGRIVLTTSELVIGYPASDGSEPVVLCRTPELIVERGGEQGILEAEEEQMIHAVIELGDRRLHEVMVPRPDIVALPASATIDEAVEVIVREGHSRIPVYEESIDEIVGILYAKDLLPILRDGAERPPLRSILRTPVFVPESMPIDDLLHELQRRKVHLAIVLDEYGGTAGLVTIEDLLEEIVGEIQDEYDTESPLIERVGADEAIVDGRISLDEVSDIFEVRLEDEETTTIGGLVQRRLGHIPQAGERVEIDGLRIEVLSVDRHRVRKLRIVKPPVAEDASPAASAKAS</sequence>
<organism evidence="9">
    <name type="scientific">Thermorudis sp</name>
    <dbReference type="NCBI Taxonomy" id="1969470"/>
    <lineage>
        <taxon>Bacteria</taxon>
        <taxon>Pseudomonadati</taxon>
        <taxon>Thermomicrobiota</taxon>
        <taxon>Thermomicrobia</taxon>
        <taxon>Thermomicrobia incertae sedis</taxon>
        <taxon>Thermorudis</taxon>
    </lineage>
</organism>
<dbReference type="SMART" id="SM00382">
    <property type="entry name" value="AAA"/>
    <property type="match status" value="1"/>
</dbReference>
<dbReference type="SUPFAM" id="SSF52540">
    <property type="entry name" value="P-loop containing nucleoside triphosphate hydrolases"/>
    <property type="match status" value="1"/>
</dbReference>
<dbReference type="InterPro" id="IPR016169">
    <property type="entry name" value="FAD-bd_PCMH_sub2"/>
</dbReference>
<dbReference type="GO" id="GO:0005524">
    <property type="term" value="F:ATP binding"/>
    <property type="evidence" value="ECO:0007669"/>
    <property type="project" value="UniProtKB-KW"/>
</dbReference>
<dbReference type="Gene3D" id="3.10.580.10">
    <property type="entry name" value="CBS-domain"/>
    <property type="match status" value="1"/>
</dbReference>
<proteinExistence type="predicted"/>
<dbReference type="Gene3D" id="3.40.50.300">
    <property type="entry name" value="P-loop containing nucleotide triphosphate hydrolases"/>
    <property type="match status" value="1"/>
</dbReference>
<dbReference type="PROSITE" id="PS51371">
    <property type="entry name" value="CBS"/>
    <property type="match status" value="2"/>
</dbReference>
<keyword evidence="3 9" id="KW-0067">ATP-binding</keyword>
<dbReference type="PANTHER" id="PTHR42855:SF2">
    <property type="entry name" value="DRUG RESISTANCE ABC TRANSPORTER,ATP-BINDING PROTEIN"/>
    <property type="match status" value="1"/>
</dbReference>
<dbReference type="CDD" id="cd03221">
    <property type="entry name" value="ABCF_EF-3"/>
    <property type="match status" value="1"/>
</dbReference>
<dbReference type="InterPro" id="IPR046342">
    <property type="entry name" value="CBS_dom_sf"/>
</dbReference>
<dbReference type="Pfam" id="PF00571">
    <property type="entry name" value="CBS"/>
    <property type="match status" value="2"/>
</dbReference>
<evidence type="ECO:0000256" key="2">
    <source>
        <dbReference type="ARBA" id="ARBA00022741"/>
    </source>
</evidence>
<dbReference type="PROSITE" id="PS00211">
    <property type="entry name" value="ABC_TRANSPORTER_1"/>
    <property type="match status" value="1"/>
</dbReference>
<dbReference type="InterPro" id="IPR003593">
    <property type="entry name" value="AAA+_ATPase"/>
</dbReference>
<feature type="coiled-coil region" evidence="6">
    <location>
        <begin position="247"/>
        <end position="274"/>
    </location>
</feature>
<feature type="domain" description="ABC transporter" evidence="7">
    <location>
        <begin position="6"/>
        <end position="261"/>
    </location>
</feature>
<feature type="coiled-coil region" evidence="6">
    <location>
        <begin position="86"/>
        <end position="116"/>
    </location>
</feature>
<dbReference type="InterPro" id="IPR051309">
    <property type="entry name" value="ABCF_ATPase"/>
</dbReference>
<dbReference type="AlphaFoldDB" id="A0A7C2W7M6"/>
<dbReference type="FunFam" id="3.10.580.10:FF:000002">
    <property type="entry name" value="Magnesium/cobalt efflux protein CorC"/>
    <property type="match status" value="1"/>
</dbReference>
<keyword evidence="4 5" id="KW-0129">CBS domain</keyword>
<keyword evidence="1" id="KW-0677">Repeat</keyword>
<evidence type="ECO:0000313" key="9">
    <source>
        <dbReference type="EMBL" id="HEX71067.1"/>
    </source>
</evidence>
<name>A0A7C2W7M6_9BACT</name>
<protein>
    <submittedName>
        <fullName evidence="9">ATP-binding cassette domain-containing protein</fullName>
    </submittedName>
</protein>
<dbReference type="FunFam" id="3.40.50.300:FF:000011">
    <property type="entry name" value="Putative ABC transporter ATP-binding component"/>
    <property type="match status" value="1"/>
</dbReference>
<dbReference type="InterPro" id="IPR027417">
    <property type="entry name" value="P-loop_NTPase"/>
</dbReference>
<dbReference type="InterPro" id="IPR032781">
    <property type="entry name" value="ABC_tran_Xtn"/>
</dbReference>
<evidence type="ECO:0000256" key="4">
    <source>
        <dbReference type="ARBA" id="ARBA00023122"/>
    </source>
</evidence>
<gene>
    <name evidence="9" type="ORF">ENP13_07465</name>
</gene>
<dbReference type="InterPro" id="IPR036318">
    <property type="entry name" value="FAD-bd_PCMH-like_sf"/>
</dbReference>
<dbReference type="InterPro" id="IPR017871">
    <property type="entry name" value="ABC_transporter-like_CS"/>
</dbReference>
<dbReference type="PANTHER" id="PTHR42855">
    <property type="entry name" value="ABC TRANSPORTER ATP-BINDING SUBUNIT"/>
    <property type="match status" value="1"/>
</dbReference>
<evidence type="ECO:0000256" key="1">
    <source>
        <dbReference type="ARBA" id="ARBA00022737"/>
    </source>
</evidence>
<feature type="domain" description="CBS" evidence="8">
    <location>
        <begin position="387"/>
        <end position="446"/>
    </location>
</feature>
<dbReference type="SUPFAM" id="SSF54631">
    <property type="entry name" value="CBS-domain pair"/>
    <property type="match status" value="1"/>
</dbReference>
<dbReference type="GO" id="GO:0050660">
    <property type="term" value="F:flavin adenine dinucleotide binding"/>
    <property type="evidence" value="ECO:0007669"/>
    <property type="project" value="InterPro"/>
</dbReference>
<reference evidence="9" key="1">
    <citation type="journal article" date="2020" name="mSystems">
        <title>Genome- and Community-Level Interaction Insights into Carbon Utilization and Element Cycling Functions of Hydrothermarchaeota in Hydrothermal Sediment.</title>
        <authorList>
            <person name="Zhou Z."/>
            <person name="Liu Y."/>
            <person name="Xu W."/>
            <person name="Pan J."/>
            <person name="Luo Z.H."/>
            <person name="Li M."/>
        </authorList>
    </citation>
    <scope>NUCLEOTIDE SEQUENCE [LARGE SCALE GENOMIC DNA]</scope>
    <source>
        <strain evidence="9">SpSt-192</strain>
    </source>
</reference>
<dbReference type="Pfam" id="PF12848">
    <property type="entry name" value="ABC_tran_Xtn"/>
    <property type="match status" value="1"/>
</dbReference>
<dbReference type="PROSITE" id="PS50893">
    <property type="entry name" value="ABC_TRANSPORTER_2"/>
    <property type="match status" value="1"/>
</dbReference>
<dbReference type="InterPro" id="IPR044751">
    <property type="entry name" value="Ion_transp-like_CBS"/>
</dbReference>
<feature type="domain" description="CBS" evidence="8">
    <location>
        <begin position="452"/>
        <end position="509"/>
    </location>
</feature>
<dbReference type="InterPro" id="IPR003439">
    <property type="entry name" value="ABC_transporter-like_ATP-bd"/>
</dbReference>
<evidence type="ECO:0000259" key="8">
    <source>
        <dbReference type="PROSITE" id="PS51371"/>
    </source>
</evidence>
<dbReference type="GO" id="GO:0016887">
    <property type="term" value="F:ATP hydrolysis activity"/>
    <property type="evidence" value="ECO:0007669"/>
    <property type="project" value="InterPro"/>
</dbReference>
<evidence type="ECO:0000256" key="6">
    <source>
        <dbReference type="SAM" id="Coils"/>
    </source>
</evidence>